<comment type="caution">
    <text evidence="1">The sequence shown here is derived from an EMBL/GenBank/DDBJ whole genome shotgun (WGS) entry which is preliminary data.</text>
</comment>
<accession>A0A5B7D0T3</accession>
<protein>
    <submittedName>
        <fullName evidence="1">Uncharacterized protein</fullName>
    </submittedName>
</protein>
<sequence length="149" mass="16178">MALVGLTFMDARAVMCPAQRGTARVAKAFACKVTPQPKFLNGEKTESTVFSPTPRKTSLGPLVLFTVVLDHLLSIKKKCCTAYTTENPHASCSGAPRDVSVSCQTAGMLGWRVSDACQGYIMNATFTRADIFRDLPLPNVKLQRITVHS</sequence>
<organism evidence="1 2">
    <name type="scientific">Portunus trituberculatus</name>
    <name type="common">Swimming crab</name>
    <name type="synonym">Neptunus trituberculatus</name>
    <dbReference type="NCBI Taxonomy" id="210409"/>
    <lineage>
        <taxon>Eukaryota</taxon>
        <taxon>Metazoa</taxon>
        <taxon>Ecdysozoa</taxon>
        <taxon>Arthropoda</taxon>
        <taxon>Crustacea</taxon>
        <taxon>Multicrustacea</taxon>
        <taxon>Malacostraca</taxon>
        <taxon>Eumalacostraca</taxon>
        <taxon>Eucarida</taxon>
        <taxon>Decapoda</taxon>
        <taxon>Pleocyemata</taxon>
        <taxon>Brachyura</taxon>
        <taxon>Eubrachyura</taxon>
        <taxon>Portunoidea</taxon>
        <taxon>Portunidae</taxon>
        <taxon>Portuninae</taxon>
        <taxon>Portunus</taxon>
    </lineage>
</organism>
<evidence type="ECO:0000313" key="2">
    <source>
        <dbReference type="Proteomes" id="UP000324222"/>
    </source>
</evidence>
<dbReference type="AlphaFoldDB" id="A0A5B7D0T3"/>
<dbReference type="EMBL" id="VSRR010000420">
    <property type="protein sequence ID" value="MPC15340.1"/>
    <property type="molecule type" value="Genomic_DNA"/>
</dbReference>
<evidence type="ECO:0000313" key="1">
    <source>
        <dbReference type="EMBL" id="MPC15340.1"/>
    </source>
</evidence>
<gene>
    <name evidence="1" type="ORF">E2C01_008127</name>
</gene>
<keyword evidence="2" id="KW-1185">Reference proteome</keyword>
<name>A0A5B7D0T3_PORTR</name>
<proteinExistence type="predicted"/>
<dbReference type="Proteomes" id="UP000324222">
    <property type="component" value="Unassembled WGS sequence"/>
</dbReference>
<reference evidence="1 2" key="1">
    <citation type="submission" date="2019-05" db="EMBL/GenBank/DDBJ databases">
        <title>Another draft genome of Portunus trituberculatus and its Hox gene families provides insights of decapod evolution.</title>
        <authorList>
            <person name="Jeong J.-H."/>
            <person name="Song I."/>
            <person name="Kim S."/>
            <person name="Choi T."/>
            <person name="Kim D."/>
            <person name="Ryu S."/>
            <person name="Kim W."/>
        </authorList>
    </citation>
    <scope>NUCLEOTIDE SEQUENCE [LARGE SCALE GENOMIC DNA]</scope>
    <source>
        <tissue evidence="1">Muscle</tissue>
    </source>
</reference>